<dbReference type="GO" id="GO:0032298">
    <property type="term" value="P:positive regulation of DNA-templated DNA replication initiation"/>
    <property type="evidence" value="ECO:0007669"/>
    <property type="project" value="TreeGrafter"/>
</dbReference>
<dbReference type="EC" id="2.7.7.7" evidence="1"/>
<dbReference type="EMBL" id="UGQS01000001">
    <property type="protein sequence ID" value="STZ75728.1"/>
    <property type="molecule type" value="Genomic_DNA"/>
</dbReference>
<dbReference type="InterPro" id="IPR036768">
    <property type="entry name" value="PolIII_chi_sf"/>
</dbReference>
<dbReference type="GO" id="GO:0003677">
    <property type="term" value="F:DNA binding"/>
    <property type="evidence" value="ECO:0007669"/>
    <property type="project" value="InterPro"/>
</dbReference>
<dbReference type="InterPro" id="IPR007459">
    <property type="entry name" value="DNA_pol3_chi"/>
</dbReference>
<sequence length="146" mass="16445">MPKVSFYTHIARPHVFACRLAVRAMRDSRVLLWCESETELSTLDRDLWQLQPESFIPHDIWQPDTPLPADTPLLLACGSHPPALPDPSLTVLNLSPDFWHSAPVVPGRVLEIVGDSLEALDDARARFRAYKSSGFEIEHFDMKGKA</sequence>
<dbReference type="Gene3D" id="3.40.50.10110">
    <property type="entry name" value="DNA polymerase III subunit chi"/>
    <property type="match status" value="1"/>
</dbReference>
<dbReference type="Pfam" id="PF04364">
    <property type="entry name" value="DNA_pol3_chi"/>
    <property type="match status" value="1"/>
</dbReference>
<dbReference type="SUPFAM" id="SSF102400">
    <property type="entry name" value="DNA polymerase III chi subunit"/>
    <property type="match status" value="1"/>
</dbReference>
<protein>
    <submittedName>
        <fullName evidence="1">DNA polymerase III subunit chi</fullName>
        <ecNumber evidence="1">2.7.7.7</ecNumber>
    </submittedName>
</protein>
<name>A0A378UE78_BERDE</name>
<dbReference type="Proteomes" id="UP000254651">
    <property type="component" value="Unassembled WGS sequence"/>
</dbReference>
<dbReference type="PANTHER" id="PTHR38767:SF1">
    <property type="entry name" value="DNA POLYMERASE III SUBUNIT CHI"/>
    <property type="match status" value="1"/>
</dbReference>
<evidence type="ECO:0000313" key="2">
    <source>
        <dbReference type="Proteomes" id="UP000254651"/>
    </source>
</evidence>
<accession>A0A378UE78</accession>
<evidence type="ECO:0000313" key="1">
    <source>
        <dbReference type="EMBL" id="STZ75728.1"/>
    </source>
</evidence>
<organism evidence="1 2">
    <name type="scientific">Bergeriella denitrificans</name>
    <name type="common">Neisseria denitrificans</name>
    <dbReference type="NCBI Taxonomy" id="494"/>
    <lineage>
        <taxon>Bacteria</taxon>
        <taxon>Pseudomonadati</taxon>
        <taxon>Pseudomonadota</taxon>
        <taxon>Betaproteobacteria</taxon>
        <taxon>Neisseriales</taxon>
        <taxon>Neisseriaceae</taxon>
        <taxon>Bergeriella</taxon>
    </lineage>
</organism>
<reference evidence="1 2" key="1">
    <citation type="submission" date="2018-06" db="EMBL/GenBank/DDBJ databases">
        <authorList>
            <consortium name="Pathogen Informatics"/>
            <person name="Doyle S."/>
        </authorList>
    </citation>
    <scope>NUCLEOTIDE SEQUENCE [LARGE SCALE GENOMIC DNA]</scope>
    <source>
        <strain evidence="1 2">NCTC10295</strain>
    </source>
</reference>
<dbReference type="GO" id="GO:0006260">
    <property type="term" value="P:DNA replication"/>
    <property type="evidence" value="ECO:0007669"/>
    <property type="project" value="InterPro"/>
</dbReference>
<dbReference type="AlphaFoldDB" id="A0A378UE78"/>
<proteinExistence type="predicted"/>
<keyword evidence="1" id="KW-0808">Transferase</keyword>
<keyword evidence="2" id="KW-1185">Reference proteome</keyword>
<gene>
    <name evidence="1" type="primary">holC</name>
    <name evidence="1" type="ORF">NCTC10295_00479</name>
</gene>
<dbReference type="PANTHER" id="PTHR38767">
    <property type="entry name" value="DNA POLYMERASE III SUBUNIT CHI"/>
    <property type="match status" value="1"/>
</dbReference>
<dbReference type="GO" id="GO:0003887">
    <property type="term" value="F:DNA-directed DNA polymerase activity"/>
    <property type="evidence" value="ECO:0007669"/>
    <property type="project" value="UniProtKB-EC"/>
</dbReference>
<dbReference type="RefSeq" id="WP_066077726.1">
    <property type="nucleotide sequence ID" value="NZ_CP181246.1"/>
</dbReference>
<keyword evidence="1" id="KW-0548">Nucleotidyltransferase</keyword>